<feature type="transmembrane region" description="Helical" evidence="22">
    <location>
        <begin position="273"/>
        <end position="299"/>
    </location>
</feature>
<evidence type="ECO:0000256" key="7">
    <source>
        <dbReference type="ARBA" id="ARBA00022692"/>
    </source>
</evidence>
<keyword evidence="5" id="KW-0328">Glycosyltransferase</keyword>
<evidence type="ECO:0000256" key="20">
    <source>
        <dbReference type="ARBA" id="ARBA00049902"/>
    </source>
</evidence>
<keyword evidence="11 22" id="KW-0472">Membrane</keyword>
<evidence type="ECO:0000256" key="19">
    <source>
        <dbReference type="ARBA" id="ARBA00044770"/>
    </source>
</evidence>
<dbReference type="EMBL" id="FNGW01000005">
    <property type="protein sequence ID" value="SDM10010.1"/>
    <property type="molecule type" value="Genomic_DNA"/>
</dbReference>
<keyword evidence="12" id="KW-0131">Cell cycle</keyword>
<evidence type="ECO:0000256" key="1">
    <source>
        <dbReference type="ARBA" id="ARBA00004651"/>
    </source>
</evidence>
<feature type="transmembrane region" description="Helical" evidence="22">
    <location>
        <begin position="173"/>
        <end position="190"/>
    </location>
</feature>
<evidence type="ECO:0000256" key="3">
    <source>
        <dbReference type="ARBA" id="ARBA00022475"/>
    </source>
</evidence>
<keyword evidence="3" id="KW-1003">Cell membrane</keyword>
<dbReference type="InterPro" id="IPR013437">
    <property type="entry name" value="FtsW"/>
</dbReference>
<dbReference type="PANTHER" id="PTHR30474">
    <property type="entry name" value="CELL CYCLE PROTEIN"/>
    <property type="match status" value="1"/>
</dbReference>
<evidence type="ECO:0000313" key="23">
    <source>
        <dbReference type="EMBL" id="SDM10010.1"/>
    </source>
</evidence>
<evidence type="ECO:0000256" key="5">
    <source>
        <dbReference type="ARBA" id="ARBA00022676"/>
    </source>
</evidence>
<evidence type="ECO:0000256" key="2">
    <source>
        <dbReference type="ARBA" id="ARBA00004752"/>
    </source>
</evidence>
<evidence type="ECO:0000256" key="18">
    <source>
        <dbReference type="ARBA" id="ARBA00041418"/>
    </source>
</evidence>
<evidence type="ECO:0000256" key="16">
    <source>
        <dbReference type="ARBA" id="ARBA00038053"/>
    </source>
</evidence>
<evidence type="ECO:0000256" key="15">
    <source>
        <dbReference type="ARBA" id="ARBA00033270"/>
    </source>
</evidence>
<dbReference type="STRING" id="1121325.SAMN04515677_105194"/>
<protein>
    <recommendedName>
        <fullName evidence="17">Probable peptidoglycan glycosyltransferase FtsW</fullName>
        <ecNumber evidence="19">2.4.99.28</ecNumber>
    </recommendedName>
    <alternativeName>
        <fullName evidence="18">Cell division protein FtsW</fullName>
    </alternativeName>
    <alternativeName>
        <fullName evidence="15">Cell wall polymerase</fullName>
    </alternativeName>
    <alternativeName>
        <fullName evidence="14">Peptidoglycan polymerase</fullName>
    </alternativeName>
</protein>
<feature type="transmembrane region" description="Helical" evidence="22">
    <location>
        <begin position="60"/>
        <end position="76"/>
    </location>
</feature>
<keyword evidence="7 22" id="KW-0812">Transmembrane</keyword>
<feature type="transmembrane region" description="Helical" evidence="22">
    <location>
        <begin position="113"/>
        <end position="136"/>
    </location>
</feature>
<dbReference type="GO" id="GO:0008360">
    <property type="term" value="P:regulation of cell shape"/>
    <property type="evidence" value="ECO:0007669"/>
    <property type="project" value="UniProtKB-KW"/>
</dbReference>
<dbReference type="GO" id="GO:0071555">
    <property type="term" value="P:cell wall organization"/>
    <property type="evidence" value="ECO:0007669"/>
    <property type="project" value="UniProtKB-KW"/>
</dbReference>
<sequence length="376" mass="41177">MPKEALKKRIDKGIKTEFDSVIFYTTMLLVFIGIIMVFSASFVQSSFKHHDAYFFLKRNTIYAILGFISMIIMSNIDYRFWEKNAKTIGIVAIVLLLLVLTPLGIKANGARRWLGVGAFTIQPAEIAKFATIIITAKLIEKRYDKIKSLTKGVLPLILIPCLFFGLIMLQPNMSTAGTIILVTFVMIFVAGMDMKFVGAMFGCGVALFLALGLTSEYRLKRILSFLDPFQDPLGNGYQVIQGLYALGSGGLFGMGLGKSQQKWFYIPEPQNDFIFAIIGEELGLIGCAIVIMLFVILVYRCVRIALKCSNVFACMVVMGIGAQIGIQAALNIAVATSSMPVTGVALPFVSYGGTSLVIFMSAIGIVLNISKNVKIN</sequence>
<dbReference type="GO" id="GO:0032153">
    <property type="term" value="C:cell division site"/>
    <property type="evidence" value="ECO:0007669"/>
    <property type="project" value="TreeGrafter"/>
</dbReference>
<keyword evidence="4 23" id="KW-0132">Cell division</keyword>
<name>A0A1G9QGK3_9FIRM</name>
<keyword evidence="10 22" id="KW-1133">Transmembrane helix</keyword>
<keyword evidence="6" id="KW-0808">Transferase</keyword>
<evidence type="ECO:0000256" key="13">
    <source>
        <dbReference type="ARBA" id="ARBA00023316"/>
    </source>
</evidence>
<evidence type="ECO:0000256" key="9">
    <source>
        <dbReference type="ARBA" id="ARBA00022984"/>
    </source>
</evidence>
<evidence type="ECO:0000256" key="17">
    <source>
        <dbReference type="ARBA" id="ARBA00041185"/>
    </source>
</evidence>
<evidence type="ECO:0000256" key="10">
    <source>
        <dbReference type="ARBA" id="ARBA00022989"/>
    </source>
</evidence>
<dbReference type="GO" id="GO:0005886">
    <property type="term" value="C:plasma membrane"/>
    <property type="evidence" value="ECO:0007669"/>
    <property type="project" value="UniProtKB-SubCell"/>
</dbReference>
<evidence type="ECO:0000256" key="8">
    <source>
        <dbReference type="ARBA" id="ARBA00022960"/>
    </source>
</evidence>
<keyword evidence="13" id="KW-0961">Cell wall biogenesis/degradation</keyword>
<proteinExistence type="inferred from homology"/>
<feature type="transmembrane region" description="Helical" evidence="22">
    <location>
        <begin position="311"/>
        <end position="336"/>
    </location>
</feature>
<feature type="transmembrane region" description="Helical" evidence="22">
    <location>
        <begin position="21"/>
        <end position="40"/>
    </location>
</feature>
<evidence type="ECO:0000256" key="6">
    <source>
        <dbReference type="ARBA" id="ARBA00022679"/>
    </source>
</evidence>
<dbReference type="NCBIfam" id="TIGR02614">
    <property type="entry name" value="ftsW"/>
    <property type="match status" value="1"/>
</dbReference>
<evidence type="ECO:0000313" key="24">
    <source>
        <dbReference type="Proteomes" id="UP000199068"/>
    </source>
</evidence>
<comment type="function">
    <text evidence="21">Peptidoglycan polymerase that is essential for cell division.</text>
</comment>
<accession>A0A1G9QGK3</accession>
<dbReference type="EC" id="2.4.99.28" evidence="19"/>
<dbReference type="InterPro" id="IPR013438">
    <property type="entry name" value="SpoVE"/>
</dbReference>
<evidence type="ECO:0000256" key="12">
    <source>
        <dbReference type="ARBA" id="ARBA00023306"/>
    </source>
</evidence>
<feature type="transmembrane region" description="Helical" evidence="22">
    <location>
        <begin position="88"/>
        <end position="107"/>
    </location>
</feature>
<dbReference type="GO" id="GO:0015648">
    <property type="term" value="F:lipid-linked peptidoglycan transporter activity"/>
    <property type="evidence" value="ECO:0007669"/>
    <property type="project" value="TreeGrafter"/>
</dbReference>
<keyword evidence="8" id="KW-0133">Cell shape</keyword>
<evidence type="ECO:0000256" key="14">
    <source>
        <dbReference type="ARBA" id="ARBA00032370"/>
    </source>
</evidence>
<evidence type="ECO:0000256" key="21">
    <source>
        <dbReference type="ARBA" id="ARBA00049966"/>
    </source>
</evidence>
<evidence type="ECO:0000256" key="22">
    <source>
        <dbReference type="SAM" id="Phobius"/>
    </source>
</evidence>
<dbReference type="PANTHER" id="PTHR30474:SF2">
    <property type="entry name" value="PEPTIDOGLYCAN GLYCOSYLTRANSFERASE FTSW-RELATED"/>
    <property type="match status" value="1"/>
</dbReference>
<keyword evidence="24" id="KW-1185">Reference proteome</keyword>
<feature type="transmembrane region" description="Helical" evidence="22">
    <location>
        <begin position="148"/>
        <end position="167"/>
    </location>
</feature>
<organism evidence="23 24">
    <name type="scientific">Romboutsia lituseburensis DSM 797</name>
    <dbReference type="NCBI Taxonomy" id="1121325"/>
    <lineage>
        <taxon>Bacteria</taxon>
        <taxon>Bacillati</taxon>
        <taxon>Bacillota</taxon>
        <taxon>Clostridia</taxon>
        <taxon>Peptostreptococcales</taxon>
        <taxon>Peptostreptococcaceae</taxon>
        <taxon>Romboutsia</taxon>
    </lineage>
</organism>
<evidence type="ECO:0000256" key="4">
    <source>
        <dbReference type="ARBA" id="ARBA00022618"/>
    </source>
</evidence>
<gene>
    <name evidence="23" type="ORF">SAMN04515677_105194</name>
</gene>
<reference evidence="23 24" key="1">
    <citation type="submission" date="2016-10" db="EMBL/GenBank/DDBJ databases">
        <authorList>
            <person name="de Groot N.N."/>
        </authorList>
    </citation>
    <scope>NUCLEOTIDE SEQUENCE [LARGE SCALE GENOMIC DNA]</scope>
    <source>
        <strain evidence="23 24">DSM 797</strain>
    </source>
</reference>
<dbReference type="AlphaFoldDB" id="A0A1G9QGK3"/>
<comment type="catalytic activity">
    <reaction evidence="20">
        <text>[GlcNAc-(1-&gt;4)-Mur2Ac(oyl-L-Ala-gamma-D-Glu-L-Lys-D-Ala-D-Ala)](n)-di-trans,octa-cis-undecaprenyl diphosphate + beta-D-GlcNAc-(1-&gt;4)-Mur2Ac(oyl-L-Ala-gamma-D-Glu-L-Lys-D-Ala-D-Ala)-di-trans,octa-cis-undecaprenyl diphosphate = [GlcNAc-(1-&gt;4)-Mur2Ac(oyl-L-Ala-gamma-D-Glu-L-Lys-D-Ala-D-Ala)](n+1)-di-trans,octa-cis-undecaprenyl diphosphate + di-trans,octa-cis-undecaprenyl diphosphate + H(+)</text>
        <dbReference type="Rhea" id="RHEA:23708"/>
        <dbReference type="Rhea" id="RHEA-COMP:9602"/>
        <dbReference type="Rhea" id="RHEA-COMP:9603"/>
        <dbReference type="ChEBI" id="CHEBI:15378"/>
        <dbReference type="ChEBI" id="CHEBI:58405"/>
        <dbReference type="ChEBI" id="CHEBI:60033"/>
        <dbReference type="ChEBI" id="CHEBI:78435"/>
        <dbReference type="EC" id="2.4.99.28"/>
    </reaction>
</comment>
<keyword evidence="9" id="KW-0573">Peptidoglycan synthesis</keyword>
<comment type="similarity">
    <text evidence="16">Belongs to the SEDS family. FtsW subfamily.</text>
</comment>
<comment type="subcellular location">
    <subcellularLocation>
        <location evidence="1">Cell membrane</location>
        <topology evidence="1">Multi-pass membrane protein</topology>
    </subcellularLocation>
</comment>
<comment type="pathway">
    <text evidence="2">Cell wall biogenesis; peptidoglycan biosynthesis.</text>
</comment>
<dbReference type="GO" id="GO:0009252">
    <property type="term" value="P:peptidoglycan biosynthetic process"/>
    <property type="evidence" value="ECO:0007669"/>
    <property type="project" value="UniProtKB-KW"/>
</dbReference>
<feature type="transmembrane region" description="Helical" evidence="22">
    <location>
        <begin position="348"/>
        <end position="369"/>
    </location>
</feature>
<dbReference type="NCBIfam" id="TIGR02615">
    <property type="entry name" value="spoVE"/>
    <property type="match status" value="1"/>
</dbReference>
<dbReference type="Proteomes" id="UP000199068">
    <property type="component" value="Unassembled WGS sequence"/>
</dbReference>
<evidence type="ECO:0000256" key="11">
    <source>
        <dbReference type="ARBA" id="ARBA00023136"/>
    </source>
</evidence>
<dbReference type="GO" id="GO:0008955">
    <property type="term" value="F:peptidoglycan glycosyltransferase activity"/>
    <property type="evidence" value="ECO:0007669"/>
    <property type="project" value="UniProtKB-EC"/>
</dbReference>
<dbReference type="Pfam" id="PF01098">
    <property type="entry name" value="FTSW_RODA_SPOVE"/>
    <property type="match status" value="1"/>
</dbReference>
<dbReference type="InterPro" id="IPR001182">
    <property type="entry name" value="FtsW/RodA"/>
</dbReference>
<dbReference type="RefSeq" id="WP_092726221.1">
    <property type="nucleotide sequence ID" value="NZ_FNGW01000005.1"/>
</dbReference>
<dbReference type="GO" id="GO:0051301">
    <property type="term" value="P:cell division"/>
    <property type="evidence" value="ECO:0007669"/>
    <property type="project" value="UniProtKB-KW"/>
</dbReference>